<dbReference type="InterPro" id="IPR027417">
    <property type="entry name" value="P-loop_NTPase"/>
</dbReference>
<evidence type="ECO:0000313" key="13">
    <source>
        <dbReference type="EMBL" id="CAK9268598.1"/>
    </source>
</evidence>
<dbReference type="Pfam" id="PF00270">
    <property type="entry name" value="DEAD"/>
    <property type="match status" value="1"/>
</dbReference>
<evidence type="ECO:0000259" key="12">
    <source>
        <dbReference type="PROSITE" id="PS51194"/>
    </source>
</evidence>
<dbReference type="CDD" id="cd18795">
    <property type="entry name" value="SF2_C_Ski2"/>
    <property type="match status" value="1"/>
</dbReference>
<feature type="domain" description="Helicase ATP-binding" evidence="11">
    <location>
        <begin position="39"/>
        <end position="234"/>
    </location>
</feature>
<dbReference type="Pfam" id="PF23445">
    <property type="entry name" value="WHD_SNRNP200"/>
    <property type="match status" value="1"/>
</dbReference>
<evidence type="ECO:0000256" key="3">
    <source>
        <dbReference type="ARBA" id="ARBA00022801"/>
    </source>
</evidence>
<comment type="catalytic activity">
    <reaction evidence="8">
        <text>Couples ATP hydrolysis with the unwinding of duplex DNA by translocating in the 3'-5' direction.</text>
        <dbReference type="EC" id="5.6.2.4"/>
    </reaction>
</comment>
<dbReference type="InterPro" id="IPR057842">
    <property type="entry name" value="WH_MER3"/>
</dbReference>
<protein>
    <recommendedName>
        <fullName evidence="9">DNA 3'-5' helicase</fullName>
        <ecNumber evidence="9">5.6.2.4</ecNumber>
    </recommendedName>
</protein>
<evidence type="ECO:0000259" key="11">
    <source>
        <dbReference type="PROSITE" id="PS51192"/>
    </source>
</evidence>
<dbReference type="SMART" id="SM00487">
    <property type="entry name" value="DEXDc"/>
    <property type="match status" value="1"/>
</dbReference>
<evidence type="ECO:0000256" key="1">
    <source>
        <dbReference type="ARBA" id="ARBA00010140"/>
    </source>
</evidence>
<dbReference type="Gene3D" id="1.10.10.10">
    <property type="entry name" value="Winged helix-like DNA-binding domain superfamily/Winged helix DNA-binding domain"/>
    <property type="match status" value="1"/>
</dbReference>
<dbReference type="PANTHER" id="PTHR47835:SF3">
    <property type="entry name" value="HELICASE FOR MEIOSIS 1"/>
    <property type="match status" value="1"/>
</dbReference>
<evidence type="ECO:0000313" key="14">
    <source>
        <dbReference type="Proteomes" id="UP001497444"/>
    </source>
</evidence>
<dbReference type="Gene3D" id="1.10.3380.10">
    <property type="entry name" value="Sec63 N-terminal domain-like domain"/>
    <property type="match status" value="1"/>
</dbReference>
<dbReference type="PROSITE" id="PS51194">
    <property type="entry name" value="HELICASE_CTER"/>
    <property type="match status" value="1"/>
</dbReference>
<reference evidence="13 14" key="1">
    <citation type="submission" date="2024-02" db="EMBL/GenBank/DDBJ databases">
        <authorList>
            <consortium name="ELIXIR-Norway"/>
            <consortium name="Elixir Norway"/>
        </authorList>
    </citation>
    <scope>NUCLEOTIDE SEQUENCE [LARGE SCALE GENOMIC DNA]</scope>
</reference>
<keyword evidence="6" id="KW-0413">Isomerase</keyword>
<keyword evidence="5" id="KW-0067">ATP-binding</keyword>
<dbReference type="InterPro" id="IPR014001">
    <property type="entry name" value="Helicase_ATP-bd"/>
</dbReference>
<dbReference type="Gene3D" id="1.10.150.20">
    <property type="entry name" value="5' to 3' exonuclease, C-terminal subdomain"/>
    <property type="match status" value="1"/>
</dbReference>
<dbReference type="SUPFAM" id="SSF158702">
    <property type="entry name" value="Sec63 N-terminal domain-like"/>
    <property type="match status" value="1"/>
</dbReference>
<dbReference type="InterPro" id="IPR052247">
    <property type="entry name" value="Meiotic_Crossover_Helicase"/>
</dbReference>
<evidence type="ECO:0000256" key="4">
    <source>
        <dbReference type="ARBA" id="ARBA00022806"/>
    </source>
</evidence>
<evidence type="ECO:0000256" key="2">
    <source>
        <dbReference type="ARBA" id="ARBA00022741"/>
    </source>
</evidence>
<dbReference type="PANTHER" id="PTHR47835">
    <property type="entry name" value="HFM1, ATP DEPENDENT DNA HELICASE HOMOLOG"/>
    <property type="match status" value="1"/>
</dbReference>
<keyword evidence="3" id="KW-0378">Hydrolase</keyword>
<dbReference type="Proteomes" id="UP001497444">
    <property type="component" value="Chromosome 2"/>
</dbReference>
<proteinExistence type="inferred from homology"/>
<dbReference type="SMART" id="SM00490">
    <property type="entry name" value="HELICc"/>
    <property type="match status" value="1"/>
</dbReference>
<dbReference type="InterPro" id="IPR001650">
    <property type="entry name" value="Helicase_C-like"/>
</dbReference>
<gene>
    <name evidence="13" type="ORF">CSSPJE1EN1_LOCUS14076</name>
</gene>
<dbReference type="Pfam" id="PF00271">
    <property type="entry name" value="Helicase_C"/>
    <property type="match status" value="1"/>
</dbReference>
<dbReference type="Pfam" id="PF02889">
    <property type="entry name" value="Sec63"/>
    <property type="match status" value="1"/>
</dbReference>
<evidence type="ECO:0000256" key="6">
    <source>
        <dbReference type="ARBA" id="ARBA00023235"/>
    </source>
</evidence>
<dbReference type="SUPFAM" id="SSF52540">
    <property type="entry name" value="P-loop containing nucleoside triphosphate hydrolases"/>
    <property type="match status" value="1"/>
</dbReference>
<organism evidence="13 14">
    <name type="scientific">Sphagnum jensenii</name>
    <dbReference type="NCBI Taxonomy" id="128206"/>
    <lineage>
        <taxon>Eukaryota</taxon>
        <taxon>Viridiplantae</taxon>
        <taxon>Streptophyta</taxon>
        <taxon>Embryophyta</taxon>
        <taxon>Bryophyta</taxon>
        <taxon>Sphagnophytina</taxon>
        <taxon>Sphagnopsida</taxon>
        <taxon>Sphagnales</taxon>
        <taxon>Sphagnaceae</taxon>
        <taxon>Sphagnum</taxon>
    </lineage>
</organism>
<dbReference type="EMBL" id="OZ020097">
    <property type="protein sequence ID" value="CAK9268598.1"/>
    <property type="molecule type" value="Genomic_DNA"/>
</dbReference>
<dbReference type="PROSITE" id="PS51192">
    <property type="entry name" value="HELICASE_ATP_BIND_1"/>
    <property type="match status" value="1"/>
</dbReference>
<keyword evidence="2" id="KW-0547">Nucleotide-binding</keyword>
<comment type="catalytic activity">
    <reaction evidence="10">
        <text>ATP + H2O = ADP + phosphate + H(+)</text>
        <dbReference type="Rhea" id="RHEA:13065"/>
        <dbReference type="ChEBI" id="CHEBI:15377"/>
        <dbReference type="ChEBI" id="CHEBI:15378"/>
        <dbReference type="ChEBI" id="CHEBI:30616"/>
        <dbReference type="ChEBI" id="CHEBI:43474"/>
        <dbReference type="ChEBI" id="CHEBI:456216"/>
        <dbReference type="EC" id="5.6.2.4"/>
    </reaction>
</comment>
<evidence type="ECO:0000256" key="5">
    <source>
        <dbReference type="ARBA" id="ARBA00022840"/>
    </source>
</evidence>
<dbReference type="SMART" id="SM00973">
    <property type="entry name" value="Sec63"/>
    <property type="match status" value="1"/>
</dbReference>
<keyword evidence="7" id="KW-0469">Meiosis</keyword>
<feature type="domain" description="Helicase C-terminal" evidence="12">
    <location>
        <begin position="264"/>
        <end position="465"/>
    </location>
</feature>
<comment type="similarity">
    <text evidence="1">Belongs to the helicase family. SKI2 subfamily.</text>
</comment>
<keyword evidence="4" id="KW-0347">Helicase</keyword>
<accession>A0ABP0WNZ8</accession>
<evidence type="ECO:0000256" key="7">
    <source>
        <dbReference type="ARBA" id="ARBA00023254"/>
    </source>
</evidence>
<evidence type="ECO:0000256" key="10">
    <source>
        <dbReference type="ARBA" id="ARBA00048988"/>
    </source>
</evidence>
<keyword evidence="14" id="KW-1185">Reference proteome</keyword>
<dbReference type="EC" id="5.6.2.4" evidence="9"/>
<name>A0ABP0WNZ8_9BRYO</name>
<evidence type="ECO:0000256" key="8">
    <source>
        <dbReference type="ARBA" id="ARBA00034617"/>
    </source>
</evidence>
<dbReference type="Pfam" id="PF14520">
    <property type="entry name" value="HHH_5"/>
    <property type="match status" value="1"/>
</dbReference>
<dbReference type="InterPro" id="IPR011545">
    <property type="entry name" value="DEAD/DEAH_box_helicase_dom"/>
</dbReference>
<dbReference type="InterPro" id="IPR004179">
    <property type="entry name" value="Sec63-dom"/>
</dbReference>
<dbReference type="InterPro" id="IPR036388">
    <property type="entry name" value="WH-like_DNA-bd_sf"/>
</dbReference>
<sequence length="878" mass="98795">MDPGHLDPDSLKSVSVLPSAFQRLFPFRYFNAVQSASFAETFLSDQNIVISAPTGSGKTILFELCILRLLTSFLTPEGDFNRVPGGLKTVYIAPTKALVQDKLRDWSLRFSFLGLKCQELTGDTNVSNVHELHDADVILTTPEKFDFVTRRHRDHGGLSFFADISLLLIDEVHLLSEPRGASLEAVISRMKMLARFPELKECPIARIRFIAVSATVPNIEDIAEWLKVSASGMKRFGEETRPVKLTTRVYGYAPAKNDFLFERRLQNFLYDVLMHHWQGRPSLVFCSTRRGAQEAAVTLAETGLKLGTQNPFIKSQEQYQRLQDAANLTNERQLQQCINCGVAFHNGGLPLSDRNLVEGLFLKGDLQVLCTTNTLAHGVNLPAHSVIIKSTQYYNKEKGSYTEYERSTILQMSGRAGRPQFDDSGVVIIMTRRETVHLYQNLLSGSEPVESELLPSIVEHLNAEVVLLTVSDVGLAIDWLKCSFLYVRIKKNPQHYHIQAGVSNESLENKMKEICLQNVNELANYGMLQSDEFGFTLTPLEPGKIMAKYYLHFETMKAITNAPDRSTLENLLYVLANAKELSSIKLRRDEKKRLNSINSETSSRMRFHVTAPNGTIKKRIQTHVEKIFVLTNDVLSGEPSALDFSMSQDINCICTSGTRICRGMSDYFIFMKRYKEACNALTLGKCLKQRLWEKTSYPLKQLVGIGQVTAKALLKAGVDSFDKLAAADPRRLELITGRKYPFGNQVKSALDALPPRVDLKLFEVGFGKIECCLTRLSPANRSSKHIADLVVGNKEENRLLFHERIRYLSKETSIHLEDTTHQSRRSIKGGVCFQQLGIQLVNSKLYTAELNLQAITQIQSHLHAKLYVEVLGFVLCSP</sequence>
<evidence type="ECO:0000256" key="9">
    <source>
        <dbReference type="ARBA" id="ARBA00034808"/>
    </source>
</evidence>
<dbReference type="Gene3D" id="3.40.50.300">
    <property type="entry name" value="P-loop containing nucleotide triphosphate hydrolases"/>
    <property type="match status" value="2"/>
</dbReference>